<evidence type="ECO:0000256" key="2">
    <source>
        <dbReference type="ARBA" id="ARBA00022692"/>
    </source>
</evidence>
<evidence type="ECO:0000256" key="5">
    <source>
        <dbReference type="SAM" id="MobiDB-lite"/>
    </source>
</evidence>
<dbReference type="Pfam" id="PF15345">
    <property type="entry name" value="TMEM51"/>
    <property type="match status" value="1"/>
</dbReference>
<dbReference type="InterPro" id="IPR036257">
    <property type="entry name" value="Cyt_c_oxidase_su2_TM_sf"/>
</dbReference>
<organism evidence="7 8">
    <name type="scientific">Ridgeia piscesae</name>
    <name type="common">Tubeworm</name>
    <dbReference type="NCBI Taxonomy" id="27915"/>
    <lineage>
        <taxon>Eukaryota</taxon>
        <taxon>Metazoa</taxon>
        <taxon>Spiralia</taxon>
        <taxon>Lophotrochozoa</taxon>
        <taxon>Annelida</taxon>
        <taxon>Polychaeta</taxon>
        <taxon>Sedentaria</taxon>
        <taxon>Canalipalpata</taxon>
        <taxon>Sabellida</taxon>
        <taxon>Siboglinidae</taxon>
        <taxon>Ridgeia</taxon>
    </lineage>
</organism>
<accession>A0AAD9L2J5</accession>
<evidence type="ECO:0000256" key="1">
    <source>
        <dbReference type="ARBA" id="ARBA00004370"/>
    </source>
</evidence>
<keyword evidence="3 6" id="KW-0472">Membrane</keyword>
<name>A0AAD9L2J5_RIDPI</name>
<feature type="transmembrane region" description="Helical" evidence="6">
    <location>
        <begin position="41"/>
        <end position="65"/>
    </location>
</feature>
<keyword evidence="6" id="KW-1133">Transmembrane helix</keyword>
<evidence type="ECO:0000313" key="7">
    <source>
        <dbReference type="EMBL" id="KAK2181592.1"/>
    </source>
</evidence>
<dbReference type="EMBL" id="JAODUO010000389">
    <property type="protein sequence ID" value="KAK2181592.1"/>
    <property type="molecule type" value="Genomic_DNA"/>
</dbReference>
<keyword evidence="2 6" id="KW-0812">Transmembrane</keyword>
<feature type="region of interest" description="Disordered" evidence="5">
    <location>
        <begin position="71"/>
        <end position="132"/>
    </location>
</feature>
<feature type="compositionally biased region" description="Basic and acidic residues" evidence="5">
    <location>
        <begin position="76"/>
        <end position="95"/>
    </location>
</feature>
<protein>
    <recommendedName>
        <fullName evidence="4">Cytochrome c oxidase polypeptide II</fullName>
    </recommendedName>
</protein>
<reference evidence="7" key="1">
    <citation type="journal article" date="2023" name="Mol. Biol. Evol.">
        <title>Third-Generation Sequencing Reveals the Adaptive Role of the Epigenome in Three Deep-Sea Polychaetes.</title>
        <authorList>
            <person name="Perez M."/>
            <person name="Aroh O."/>
            <person name="Sun Y."/>
            <person name="Lan Y."/>
            <person name="Juniper S.K."/>
            <person name="Young C.R."/>
            <person name="Angers B."/>
            <person name="Qian P.Y."/>
        </authorList>
    </citation>
    <scope>NUCLEOTIDE SEQUENCE</scope>
    <source>
        <strain evidence="7">R07B-5</strain>
    </source>
</reference>
<feature type="region of interest" description="Disordered" evidence="5">
    <location>
        <begin position="1"/>
        <end position="37"/>
    </location>
</feature>
<evidence type="ECO:0000313" key="8">
    <source>
        <dbReference type="Proteomes" id="UP001209878"/>
    </source>
</evidence>
<dbReference type="Proteomes" id="UP001209878">
    <property type="component" value="Unassembled WGS sequence"/>
</dbReference>
<dbReference type="Gene3D" id="1.10.287.90">
    <property type="match status" value="1"/>
</dbReference>
<comment type="caution">
    <text evidence="7">The sequence shown here is derived from an EMBL/GenBank/DDBJ whole genome shotgun (WGS) entry which is preliminary data.</text>
</comment>
<evidence type="ECO:0000256" key="3">
    <source>
        <dbReference type="ARBA" id="ARBA00023136"/>
    </source>
</evidence>
<gene>
    <name evidence="7" type="ORF">NP493_390g00002</name>
</gene>
<proteinExistence type="predicted"/>
<evidence type="ECO:0000256" key="6">
    <source>
        <dbReference type="SAM" id="Phobius"/>
    </source>
</evidence>
<comment type="subcellular location">
    <subcellularLocation>
        <location evidence="1">Membrane</location>
    </subcellularLocation>
</comment>
<evidence type="ECO:0000256" key="4">
    <source>
        <dbReference type="ARBA" id="ARBA00031389"/>
    </source>
</evidence>
<keyword evidence="8" id="KW-1185">Reference proteome</keyword>
<dbReference type="GO" id="GO:0016020">
    <property type="term" value="C:membrane"/>
    <property type="evidence" value="ECO:0007669"/>
    <property type="project" value="UniProtKB-SubCell"/>
</dbReference>
<dbReference type="AlphaFoldDB" id="A0AAD9L2J5"/>
<sequence>MKPTTTKKTTIEPATGEPTTADVDTTSSSPDAAPATDTKTVFTTTVIVAIVIGVLVFIVLVCLVVHCKRKSGQGKGAHDFETNHTFDVGNQRKSETLNSYNNPEYVTYAYEDDAKPDTQEPMAGQNDIEFSN</sequence>